<keyword evidence="3" id="KW-1185">Reference proteome</keyword>
<gene>
    <name evidence="2" type="ORF">PVAP13_8KG210504</name>
</gene>
<accession>A0A8T0PMX2</accession>
<proteinExistence type="predicted"/>
<dbReference type="Proteomes" id="UP000823388">
    <property type="component" value="Chromosome 8K"/>
</dbReference>
<comment type="caution">
    <text evidence="2">The sequence shown here is derived from an EMBL/GenBank/DDBJ whole genome shotgun (WGS) entry which is preliminary data.</text>
</comment>
<dbReference type="AlphaFoldDB" id="A0A8T0PMX2"/>
<feature type="compositionally biased region" description="Basic residues" evidence="1">
    <location>
        <begin position="16"/>
        <end position="36"/>
    </location>
</feature>
<dbReference type="EMBL" id="CM029051">
    <property type="protein sequence ID" value="KAG2561929.1"/>
    <property type="molecule type" value="Genomic_DNA"/>
</dbReference>
<protein>
    <submittedName>
        <fullName evidence="2">Uncharacterized protein</fullName>
    </submittedName>
</protein>
<feature type="region of interest" description="Disordered" evidence="1">
    <location>
        <begin position="1"/>
        <end position="36"/>
    </location>
</feature>
<feature type="compositionally biased region" description="Basic and acidic residues" evidence="1">
    <location>
        <begin position="1"/>
        <end position="15"/>
    </location>
</feature>
<sequence length="36" mass="4425">MRRKESSRSRGDGRIKLRIQSHHRLKRNRVQAKQRV</sequence>
<evidence type="ECO:0000256" key="1">
    <source>
        <dbReference type="SAM" id="MobiDB-lite"/>
    </source>
</evidence>
<reference evidence="2" key="1">
    <citation type="submission" date="2020-05" db="EMBL/GenBank/DDBJ databases">
        <title>WGS assembly of Panicum virgatum.</title>
        <authorList>
            <person name="Lovell J.T."/>
            <person name="Jenkins J."/>
            <person name="Shu S."/>
            <person name="Juenger T.E."/>
            <person name="Schmutz J."/>
        </authorList>
    </citation>
    <scope>NUCLEOTIDE SEQUENCE</scope>
    <source>
        <strain evidence="2">AP13</strain>
    </source>
</reference>
<name>A0A8T0PMX2_PANVG</name>
<organism evidence="2 3">
    <name type="scientific">Panicum virgatum</name>
    <name type="common">Blackwell switchgrass</name>
    <dbReference type="NCBI Taxonomy" id="38727"/>
    <lineage>
        <taxon>Eukaryota</taxon>
        <taxon>Viridiplantae</taxon>
        <taxon>Streptophyta</taxon>
        <taxon>Embryophyta</taxon>
        <taxon>Tracheophyta</taxon>
        <taxon>Spermatophyta</taxon>
        <taxon>Magnoliopsida</taxon>
        <taxon>Liliopsida</taxon>
        <taxon>Poales</taxon>
        <taxon>Poaceae</taxon>
        <taxon>PACMAD clade</taxon>
        <taxon>Panicoideae</taxon>
        <taxon>Panicodae</taxon>
        <taxon>Paniceae</taxon>
        <taxon>Panicinae</taxon>
        <taxon>Panicum</taxon>
        <taxon>Panicum sect. Hiantes</taxon>
    </lineage>
</organism>
<evidence type="ECO:0000313" key="2">
    <source>
        <dbReference type="EMBL" id="KAG2561929.1"/>
    </source>
</evidence>
<evidence type="ECO:0000313" key="3">
    <source>
        <dbReference type="Proteomes" id="UP000823388"/>
    </source>
</evidence>